<evidence type="ECO:0000256" key="1">
    <source>
        <dbReference type="ARBA" id="ARBA00005790"/>
    </source>
</evidence>
<dbReference type="PROSITE" id="PS50052">
    <property type="entry name" value="GUANYLATE_KINASE_2"/>
    <property type="match status" value="1"/>
</dbReference>
<organism evidence="5 6">
    <name type="scientific">Candidatus Kaiserbacteria bacterium CG10_big_fil_rev_8_21_14_0_10_59_10</name>
    <dbReference type="NCBI Taxonomy" id="1974612"/>
    <lineage>
        <taxon>Bacteria</taxon>
        <taxon>Candidatus Kaiseribacteriota</taxon>
    </lineage>
</organism>
<evidence type="ECO:0000313" key="5">
    <source>
        <dbReference type="EMBL" id="PIR82799.1"/>
    </source>
</evidence>
<dbReference type="PANTHER" id="PTHR23117">
    <property type="entry name" value="GUANYLATE KINASE-RELATED"/>
    <property type="match status" value="1"/>
</dbReference>
<dbReference type="Gene3D" id="3.40.50.300">
    <property type="entry name" value="P-loop containing nucleotide triphosphate hydrolases"/>
    <property type="match status" value="1"/>
</dbReference>
<dbReference type="SUPFAM" id="SSF52540">
    <property type="entry name" value="P-loop containing nucleoside triphosphate hydrolases"/>
    <property type="match status" value="1"/>
</dbReference>
<dbReference type="Proteomes" id="UP000231379">
    <property type="component" value="Unassembled WGS sequence"/>
</dbReference>
<dbReference type="InterPro" id="IPR008145">
    <property type="entry name" value="GK/Ca_channel_bsu"/>
</dbReference>
<dbReference type="InterPro" id="IPR008144">
    <property type="entry name" value="Guanylate_kin-like_dom"/>
</dbReference>
<evidence type="ECO:0000256" key="3">
    <source>
        <dbReference type="ARBA" id="ARBA00022777"/>
    </source>
</evidence>
<dbReference type="AlphaFoldDB" id="A0A2H0U8R7"/>
<keyword evidence="3 5" id="KW-0418">Kinase</keyword>
<evidence type="ECO:0000313" key="6">
    <source>
        <dbReference type="Proteomes" id="UP000231379"/>
    </source>
</evidence>
<protein>
    <submittedName>
        <fullName evidence="5">Guanylate kinase</fullName>
    </submittedName>
</protein>
<reference evidence="6" key="1">
    <citation type="submission" date="2017-09" db="EMBL/GenBank/DDBJ databases">
        <title>Depth-based differentiation of microbial function through sediment-hosted aquifers and enrichment of novel symbionts in the deep terrestrial subsurface.</title>
        <authorList>
            <person name="Probst A.J."/>
            <person name="Ladd B."/>
            <person name="Jarett J.K."/>
            <person name="Geller-Mcgrath D.E."/>
            <person name="Sieber C.M.K."/>
            <person name="Emerson J.B."/>
            <person name="Anantharaman K."/>
            <person name="Thomas B.C."/>
            <person name="Malmstrom R."/>
            <person name="Stieglmeier M."/>
            <person name="Klingl A."/>
            <person name="Woyke T."/>
            <person name="Ryan C.M."/>
            <person name="Banfield J.F."/>
        </authorList>
    </citation>
    <scope>NUCLEOTIDE SEQUENCE [LARGE SCALE GENOMIC DNA]</scope>
</reference>
<proteinExistence type="inferred from homology"/>
<comment type="caution">
    <text evidence="5">The sequence shown here is derived from an EMBL/GenBank/DDBJ whole genome shotgun (WGS) entry which is preliminary data.</text>
</comment>
<dbReference type="Gene3D" id="3.30.63.10">
    <property type="entry name" value="Guanylate Kinase phosphate binding domain"/>
    <property type="match status" value="1"/>
</dbReference>
<dbReference type="GO" id="GO:0005829">
    <property type="term" value="C:cytosol"/>
    <property type="evidence" value="ECO:0007669"/>
    <property type="project" value="TreeGrafter"/>
</dbReference>
<keyword evidence="2" id="KW-0808">Transferase</keyword>
<dbReference type="InterPro" id="IPR020590">
    <property type="entry name" value="Guanylate_kinase_CS"/>
</dbReference>
<sequence length="193" mass="22449">MPRRNVVVVAGPTGSGETTFTHELILAYPNFVRLVTATTRPPRPGEREGYDYFFMTKERFFEEVQEGNIVEHTHVPNRDAWYGTYLPELEKQLKAGKTLVVNTDLRGAKYYKEKYRAITIFIKPKSLDVLRGRIMRRDPTISEREVNSRMQQALEEINEAENRYDYVVWNADGEFVDTIGHVVEILKKEGYDV</sequence>
<feature type="domain" description="Guanylate kinase-like" evidence="4">
    <location>
        <begin position="4"/>
        <end position="187"/>
    </location>
</feature>
<name>A0A2H0U8R7_9BACT</name>
<dbReference type="GO" id="GO:0004385">
    <property type="term" value="F:GMP kinase activity"/>
    <property type="evidence" value="ECO:0007669"/>
    <property type="project" value="TreeGrafter"/>
</dbReference>
<dbReference type="PROSITE" id="PS00856">
    <property type="entry name" value="GUANYLATE_KINASE_1"/>
    <property type="match status" value="1"/>
</dbReference>
<accession>A0A2H0U8R7</accession>
<dbReference type="PANTHER" id="PTHR23117:SF13">
    <property type="entry name" value="GUANYLATE KINASE"/>
    <property type="match status" value="1"/>
</dbReference>
<dbReference type="Pfam" id="PF00625">
    <property type="entry name" value="Guanylate_kin"/>
    <property type="match status" value="1"/>
</dbReference>
<evidence type="ECO:0000256" key="2">
    <source>
        <dbReference type="ARBA" id="ARBA00022679"/>
    </source>
</evidence>
<dbReference type="CDD" id="cd00071">
    <property type="entry name" value="GMPK"/>
    <property type="match status" value="1"/>
</dbReference>
<evidence type="ECO:0000259" key="4">
    <source>
        <dbReference type="PROSITE" id="PS50052"/>
    </source>
</evidence>
<gene>
    <name evidence="5" type="ORF">COU20_00525</name>
</gene>
<dbReference type="InterPro" id="IPR027417">
    <property type="entry name" value="P-loop_NTPase"/>
</dbReference>
<dbReference type="EMBL" id="PFBM01000005">
    <property type="protein sequence ID" value="PIR82799.1"/>
    <property type="molecule type" value="Genomic_DNA"/>
</dbReference>
<dbReference type="SMART" id="SM00072">
    <property type="entry name" value="GuKc"/>
    <property type="match status" value="1"/>
</dbReference>
<comment type="similarity">
    <text evidence="1">Belongs to the guanylate kinase family.</text>
</comment>